<dbReference type="RefSeq" id="XP_045267863.1">
    <property type="nucleotide sequence ID" value="XM_045410805.1"/>
</dbReference>
<feature type="transmembrane region" description="Helical" evidence="1">
    <location>
        <begin position="78"/>
        <end position="101"/>
    </location>
</feature>
<keyword evidence="1" id="KW-1133">Transmembrane helix</keyword>
<protein>
    <submittedName>
        <fullName evidence="2">Uncharacterized protein</fullName>
    </submittedName>
</protein>
<dbReference type="AlphaFoldDB" id="A0A8H4CRF6"/>
<gene>
    <name evidence="2" type="ORF">GCG54_00010893</name>
</gene>
<evidence type="ECO:0000313" key="2">
    <source>
        <dbReference type="EMBL" id="KAF3808704.1"/>
    </source>
</evidence>
<reference evidence="2" key="1">
    <citation type="journal article" date="2020" name="Phytopathology">
        <title>Genome sequence and comparative analysis of Colletotrichum gloeosporioides isolated from Liriodendron leaves.</title>
        <authorList>
            <person name="Fu F.F."/>
            <person name="Hao Z."/>
            <person name="Wang P."/>
            <person name="Lu Y."/>
            <person name="Xue L.J."/>
            <person name="Wei G."/>
            <person name="Tian Y."/>
            <person name="Baishi H."/>
            <person name="Xu H."/>
            <person name="Shi J."/>
            <person name="Cheng T."/>
            <person name="Wang G."/>
            <person name="Yi Y."/>
            <person name="Chen J."/>
        </authorList>
    </citation>
    <scope>NUCLEOTIDE SEQUENCE</scope>
    <source>
        <strain evidence="2">Lc1</strain>
    </source>
</reference>
<accession>A0A8H4CRF6</accession>
<evidence type="ECO:0000256" key="1">
    <source>
        <dbReference type="SAM" id="Phobius"/>
    </source>
</evidence>
<feature type="transmembrane region" description="Helical" evidence="1">
    <location>
        <begin position="20"/>
        <end position="42"/>
    </location>
</feature>
<proteinExistence type="predicted"/>
<keyword evidence="3" id="KW-1185">Reference proteome</keyword>
<name>A0A8H4CRF6_COLGL</name>
<sequence>MIRRIHGLAANWVQGWISNFLFGSILIAIPLRFIVGFIAAWWQSRYGGFVPAGCVLAGFQRLAMIFGDSGPFADMLGVWFFGWISEFISTNTLLGTIWRFFVGGLFF</sequence>
<comment type="caution">
    <text evidence="2">The sequence shown here is derived from an EMBL/GenBank/DDBJ whole genome shotgun (WGS) entry which is preliminary data.</text>
</comment>
<dbReference type="GeneID" id="69018020"/>
<organism evidence="2 3">
    <name type="scientific">Colletotrichum gloeosporioides</name>
    <name type="common">Anthracnose fungus</name>
    <name type="synonym">Glomerella cingulata</name>
    <dbReference type="NCBI Taxonomy" id="474922"/>
    <lineage>
        <taxon>Eukaryota</taxon>
        <taxon>Fungi</taxon>
        <taxon>Dikarya</taxon>
        <taxon>Ascomycota</taxon>
        <taxon>Pezizomycotina</taxon>
        <taxon>Sordariomycetes</taxon>
        <taxon>Hypocreomycetidae</taxon>
        <taxon>Glomerellales</taxon>
        <taxon>Glomerellaceae</taxon>
        <taxon>Colletotrichum</taxon>
        <taxon>Colletotrichum gloeosporioides species complex</taxon>
    </lineage>
</organism>
<dbReference type="Proteomes" id="UP000613401">
    <property type="component" value="Unassembled WGS sequence"/>
</dbReference>
<keyword evidence="1" id="KW-0472">Membrane</keyword>
<keyword evidence="1" id="KW-0812">Transmembrane</keyword>
<dbReference type="EMBL" id="WVTB01000017">
    <property type="protein sequence ID" value="KAF3808704.1"/>
    <property type="molecule type" value="Genomic_DNA"/>
</dbReference>
<evidence type="ECO:0000313" key="3">
    <source>
        <dbReference type="Proteomes" id="UP000613401"/>
    </source>
</evidence>
<reference evidence="2" key="2">
    <citation type="submission" date="2020-03" db="EMBL/GenBank/DDBJ databases">
        <authorList>
            <person name="Fu F.-F."/>
            <person name="Chen J."/>
        </authorList>
    </citation>
    <scope>NUCLEOTIDE SEQUENCE</scope>
    <source>
        <strain evidence="2">Lc1</strain>
    </source>
</reference>